<evidence type="ECO:0000259" key="1">
    <source>
        <dbReference type="PROSITE" id="PS51704"/>
    </source>
</evidence>
<dbReference type="SUPFAM" id="SSF51695">
    <property type="entry name" value="PLC-like phosphodiesterases"/>
    <property type="match status" value="1"/>
</dbReference>
<dbReference type="PROSITE" id="PS51704">
    <property type="entry name" value="GP_PDE"/>
    <property type="match status" value="1"/>
</dbReference>
<evidence type="ECO:0000313" key="2">
    <source>
        <dbReference type="EMBL" id="MCK6257615.1"/>
    </source>
</evidence>
<sequence length="259" mass="29932">MTKIFGHRGASKVCPENTMASYTRAYEMGADGLEIDVHLTSDGVPVIIHDDTVKRTTNGKGYVKNFTLAEIKQLDAGSWFSPTFQNERILTLEEFLQWICTKPLLLNIELKNNKVMYEDLEKKVYDLVNAYGMKEKTIYSSFNHYSLVQLRSMDSYIDIAPLYSSAIYEPWNYARSMGSLSVHPQFKSLHPVILQSLHEHGIRVRPYTVNQEKWMHYLMNWRVDAIITDVPDVALAVRNGEITEQKSLILEMYNKLKKK</sequence>
<reference evidence="2" key="1">
    <citation type="submission" date="2021-09" db="EMBL/GenBank/DDBJ databases">
        <title>Genome analysis of Fictibacillus sp. KIGAM418 isolated from marine sediment.</title>
        <authorList>
            <person name="Seo M.-J."/>
            <person name="Cho E.-S."/>
            <person name="Hwang C.Y."/>
        </authorList>
    </citation>
    <scope>NUCLEOTIDE SEQUENCE</scope>
    <source>
        <strain evidence="2">KIGAM418</strain>
    </source>
</reference>
<evidence type="ECO:0000313" key="3">
    <source>
        <dbReference type="Proteomes" id="UP001139011"/>
    </source>
</evidence>
<feature type="domain" description="GP-PDE" evidence="1">
    <location>
        <begin position="2"/>
        <end position="238"/>
    </location>
</feature>
<dbReference type="GO" id="GO:0008081">
    <property type="term" value="F:phosphoric diester hydrolase activity"/>
    <property type="evidence" value="ECO:0007669"/>
    <property type="project" value="InterPro"/>
</dbReference>
<dbReference type="InterPro" id="IPR017946">
    <property type="entry name" value="PLC-like_Pdiesterase_TIM-brl"/>
</dbReference>
<dbReference type="EMBL" id="JAIWJX010000002">
    <property type="protein sequence ID" value="MCK6257615.1"/>
    <property type="molecule type" value="Genomic_DNA"/>
</dbReference>
<gene>
    <name evidence="2" type="ORF">LCY76_13550</name>
</gene>
<protein>
    <submittedName>
        <fullName evidence="2">Glycerophosphodiester phosphodiesterase</fullName>
    </submittedName>
</protein>
<dbReference type="PANTHER" id="PTHR46211:SF1">
    <property type="entry name" value="GLYCEROPHOSPHODIESTER PHOSPHODIESTERASE, CYTOPLASMIC"/>
    <property type="match status" value="1"/>
</dbReference>
<dbReference type="PANTHER" id="PTHR46211">
    <property type="entry name" value="GLYCEROPHOSPHORYL DIESTER PHOSPHODIESTERASE"/>
    <property type="match status" value="1"/>
</dbReference>
<name>A0A9X1XD37_9BACL</name>
<accession>A0A9X1XD37</accession>
<keyword evidence="3" id="KW-1185">Reference proteome</keyword>
<comment type="caution">
    <text evidence="2">The sequence shown here is derived from an EMBL/GenBank/DDBJ whole genome shotgun (WGS) entry which is preliminary data.</text>
</comment>
<dbReference type="Pfam" id="PF03009">
    <property type="entry name" value="GDPD"/>
    <property type="match status" value="1"/>
</dbReference>
<dbReference type="Proteomes" id="UP001139011">
    <property type="component" value="Unassembled WGS sequence"/>
</dbReference>
<dbReference type="GO" id="GO:0006629">
    <property type="term" value="P:lipid metabolic process"/>
    <property type="evidence" value="ECO:0007669"/>
    <property type="project" value="InterPro"/>
</dbReference>
<organism evidence="2 3">
    <name type="scientific">Fictibacillus marinisediminis</name>
    <dbReference type="NCBI Taxonomy" id="2878389"/>
    <lineage>
        <taxon>Bacteria</taxon>
        <taxon>Bacillati</taxon>
        <taxon>Bacillota</taxon>
        <taxon>Bacilli</taxon>
        <taxon>Bacillales</taxon>
        <taxon>Fictibacillaceae</taxon>
        <taxon>Fictibacillus</taxon>
    </lineage>
</organism>
<dbReference type="CDD" id="cd08563">
    <property type="entry name" value="GDPD_TtGDE_like"/>
    <property type="match status" value="1"/>
</dbReference>
<dbReference type="Gene3D" id="3.20.20.190">
    <property type="entry name" value="Phosphatidylinositol (PI) phosphodiesterase"/>
    <property type="match status" value="1"/>
</dbReference>
<dbReference type="InterPro" id="IPR030395">
    <property type="entry name" value="GP_PDE_dom"/>
</dbReference>
<proteinExistence type="predicted"/>
<dbReference type="RefSeq" id="WP_248253065.1">
    <property type="nucleotide sequence ID" value="NZ_JAIWJX010000002.1"/>
</dbReference>
<dbReference type="AlphaFoldDB" id="A0A9X1XD37"/>